<dbReference type="OMA" id="WAFESHL"/>
<reference evidence="3" key="5">
    <citation type="submission" date="2015-06" db="UniProtKB">
        <authorList>
            <consortium name="EnsemblFungi"/>
        </authorList>
    </citation>
    <scope>IDENTIFICATION</scope>
    <source>
        <strain evidence="3">ATCC 64411</strain>
    </source>
</reference>
<reference evidence="4" key="2">
    <citation type="submission" date="2010-05" db="EMBL/GenBank/DDBJ databases">
        <title>The genome sequence of Magnaporthe poae strain ATCC 64411.</title>
        <authorList>
            <person name="Ma L.-J."/>
            <person name="Dead R."/>
            <person name="Young S."/>
            <person name="Zeng Q."/>
            <person name="Koehrsen M."/>
            <person name="Alvarado L."/>
            <person name="Berlin A."/>
            <person name="Chapman S.B."/>
            <person name="Chen Z."/>
            <person name="Freedman E."/>
            <person name="Gellesch M."/>
            <person name="Goldberg J."/>
            <person name="Griggs A."/>
            <person name="Gujja S."/>
            <person name="Heilman E.R."/>
            <person name="Heiman D."/>
            <person name="Hepburn T."/>
            <person name="Howarth C."/>
            <person name="Jen D."/>
            <person name="Larson L."/>
            <person name="Mehta T."/>
            <person name="Neiman D."/>
            <person name="Pearson M."/>
            <person name="Roberts A."/>
            <person name="Saif S."/>
            <person name="Shea T."/>
            <person name="Shenoy N."/>
            <person name="Sisk P."/>
            <person name="Stolte C."/>
            <person name="Sykes S."/>
            <person name="Walk T."/>
            <person name="White J."/>
            <person name="Yandava C."/>
            <person name="Haas B."/>
            <person name="Nusbaum C."/>
            <person name="Birren B."/>
        </authorList>
    </citation>
    <scope>NUCLEOTIDE SEQUENCE [LARGE SCALE GENOMIC DNA]</scope>
    <source>
        <strain evidence="4">ATCC 64411 / 73-15</strain>
    </source>
</reference>
<dbReference type="Proteomes" id="UP000011715">
    <property type="component" value="Unassembled WGS sequence"/>
</dbReference>
<proteinExistence type="predicted"/>
<feature type="compositionally biased region" description="Basic and acidic residues" evidence="1">
    <location>
        <begin position="1"/>
        <end position="10"/>
    </location>
</feature>
<dbReference type="EMBL" id="ADBL01000044">
    <property type="status" value="NOT_ANNOTATED_CDS"/>
    <property type="molecule type" value="Genomic_DNA"/>
</dbReference>
<sequence length="477" mass="52653">MIQPRRREAAEPSASLPYPNLMKQGPWNRKAGSHDYERFDHRCAGSYSAGGADLGDVKIDCKFLFRKSRWGTISHGKIAAGVIYMDLVFQQKPDCKITSATVTVTLRDQSGPSMFPSQMTDFYGPKSLVGSQRAEQKQTHASLQPNISVMGSTVSGLGKSFETSFQLCHRWNFHGSMSADDNGIYRSIVWDLGENKLESGQNGTVHTAFTFTHGGQAFMMDVKVQGKLESMGDRLRQVGRKLKFRPNGRRPGQISTTLIGAYYGEKPGLDMLAAGLEQAMVLENCIRRPVELPDPQQAVFHELRPETASLRSQASGGSYLNPAQPEPPSLGAPSPSAGSANLQAPPALELGDHIELRNRLLCAAESLMRPQRDLIRESVWDLPDVSVDTEECARSRRSSSPTLVNEQQRRAPLECLQVSPGKGVERKVDAENPKTEDPAQQRVPAAVLTVWVNLFYLFLFQVFGLQKVPSQESLPQI</sequence>
<dbReference type="EnsemblFungi" id="MAPG_00210T0">
    <property type="protein sequence ID" value="MAPG_00210T0"/>
    <property type="gene ID" value="MAPG_00210"/>
</dbReference>
<reference evidence="2" key="1">
    <citation type="submission" date="2010-05" db="EMBL/GenBank/DDBJ databases">
        <title>The Genome Sequence of Magnaporthe poae strain ATCC 64411.</title>
        <authorList>
            <consortium name="The Broad Institute Genome Sequencing Platform"/>
            <consortium name="Broad Institute Genome Sequencing Center for Infectious Disease"/>
            <person name="Ma L.-J."/>
            <person name="Dead R."/>
            <person name="Young S."/>
            <person name="Zeng Q."/>
            <person name="Koehrsen M."/>
            <person name="Alvarado L."/>
            <person name="Berlin A."/>
            <person name="Chapman S.B."/>
            <person name="Chen Z."/>
            <person name="Freedman E."/>
            <person name="Gellesch M."/>
            <person name="Goldberg J."/>
            <person name="Griggs A."/>
            <person name="Gujja S."/>
            <person name="Heilman E.R."/>
            <person name="Heiman D."/>
            <person name="Hepburn T."/>
            <person name="Howarth C."/>
            <person name="Jen D."/>
            <person name="Larson L."/>
            <person name="Mehta T."/>
            <person name="Neiman D."/>
            <person name="Pearson M."/>
            <person name="Roberts A."/>
            <person name="Saif S."/>
            <person name="Shea T."/>
            <person name="Shenoy N."/>
            <person name="Sisk P."/>
            <person name="Stolte C."/>
            <person name="Sykes S."/>
            <person name="Walk T."/>
            <person name="White J."/>
            <person name="Yandava C."/>
            <person name="Haas B."/>
            <person name="Nusbaum C."/>
            <person name="Birren B."/>
        </authorList>
    </citation>
    <scope>NUCLEOTIDE SEQUENCE</scope>
    <source>
        <strain evidence="2">ATCC 64411</strain>
    </source>
</reference>
<evidence type="ECO:0000313" key="4">
    <source>
        <dbReference type="Proteomes" id="UP000011715"/>
    </source>
</evidence>
<feature type="region of interest" description="Disordered" evidence="1">
    <location>
        <begin position="310"/>
        <end position="344"/>
    </location>
</feature>
<protein>
    <submittedName>
        <fullName evidence="2 3">Uncharacterized protein</fullName>
    </submittedName>
</protein>
<dbReference type="VEuPathDB" id="FungiDB:MAPG_00210"/>
<gene>
    <name evidence="2" type="ORF">MAPG_00210</name>
</gene>
<dbReference type="EMBL" id="GL876966">
    <property type="protein sequence ID" value="KLU81115.1"/>
    <property type="molecule type" value="Genomic_DNA"/>
</dbReference>
<organism evidence="3 4">
    <name type="scientific">Magnaporthiopsis poae (strain ATCC 64411 / 73-15)</name>
    <name type="common">Kentucky bluegrass fungus</name>
    <name type="synonym">Magnaporthe poae</name>
    <dbReference type="NCBI Taxonomy" id="644358"/>
    <lineage>
        <taxon>Eukaryota</taxon>
        <taxon>Fungi</taxon>
        <taxon>Dikarya</taxon>
        <taxon>Ascomycota</taxon>
        <taxon>Pezizomycotina</taxon>
        <taxon>Sordariomycetes</taxon>
        <taxon>Sordariomycetidae</taxon>
        <taxon>Magnaporthales</taxon>
        <taxon>Magnaporthaceae</taxon>
        <taxon>Magnaporthiopsis</taxon>
    </lineage>
</organism>
<reference evidence="3" key="4">
    <citation type="journal article" date="2015" name="G3 (Bethesda)">
        <title>Genome sequences of three phytopathogenic species of the Magnaporthaceae family of fungi.</title>
        <authorList>
            <person name="Okagaki L.H."/>
            <person name="Nunes C.C."/>
            <person name="Sailsbery J."/>
            <person name="Clay B."/>
            <person name="Brown D."/>
            <person name="John T."/>
            <person name="Oh Y."/>
            <person name="Young N."/>
            <person name="Fitzgerald M."/>
            <person name="Haas B.J."/>
            <person name="Zeng Q."/>
            <person name="Young S."/>
            <person name="Adiconis X."/>
            <person name="Fan L."/>
            <person name="Levin J.Z."/>
            <person name="Mitchell T.K."/>
            <person name="Okubara P.A."/>
            <person name="Farman M.L."/>
            <person name="Kohn L.M."/>
            <person name="Birren B."/>
            <person name="Ma L.-J."/>
            <person name="Dean R.A."/>
        </authorList>
    </citation>
    <scope>NUCLEOTIDE SEQUENCE</scope>
    <source>
        <strain evidence="3">ATCC 64411 / 73-15</strain>
    </source>
</reference>
<dbReference type="eggNOG" id="ENOG502SJ4R">
    <property type="taxonomic scope" value="Eukaryota"/>
</dbReference>
<evidence type="ECO:0000313" key="2">
    <source>
        <dbReference type="EMBL" id="KLU81115.1"/>
    </source>
</evidence>
<accession>A0A0C4DKE1</accession>
<name>A0A0C4DKE1_MAGP6</name>
<evidence type="ECO:0000256" key="1">
    <source>
        <dbReference type="SAM" id="MobiDB-lite"/>
    </source>
</evidence>
<feature type="compositionally biased region" description="Low complexity" evidence="1">
    <location>
        <begin position="331"/>
        <end position="340"/>
    </location>
</feature>
<feature type="region of interest" description="Disordered" evidence="1">
    <location>
        <begin position="1"/>
        <end position="29"/>
    </location>
</feature>
<dbReference type="AlphaFoldDB" id="A0A0C4DKE1"/>
<evidence type="ECO:0000313" key="3">
    <source>
        <dbReference type="EnsemblFungi" id="MAPG_00210T0"/>
    </source>
</evidence>
<dbReference type="OrthoDB" id="3922785at2759"/>
<keyword evidence="4" id="KW-1185">Reference proteome</keyword>
<reference evidence="2" key="3">
    <citation type="submission" date="2011-03" db="EMBL/GenBank/DDBJ databases">
        <title>Annotation of Magnaporthe poae ATCC 64411.</title>
        <authorList>
            <person name="Ma L.-J."/>
            <person name="Dead R."/>
            <person name="Young S.K."/>
            <person name="Zeng Q."/>
            <person name="Gargeya S."/>
            <person name="Fitzgerald M."/>
            <person name="Haas B."/>
            <person name="Abouelleil A."/>
            <person name="Alvarado L."/>
            <person name="Arachchi H.M."/>
            <person name="Berlin A."/>
            <person name="Brown A."/>
            <person name="Chapman S.B."/>
            <person name="Chen Z."/>
            <person name="Dunbar C."/>
            <person name="Freedman E."/>
            <person name="Gearin G."/>
            <person name="Gellesch M."/>
            <person name="Goldberg J."/>
            <person name="Griggs A."/>
            <person name="Gujja S."/>
            <person name="Heiman D."/>
            <person name="Howarth C."/>
            <person name="Larson L."/>
            <person name="Lui A."/>
            <person name="MacDonald P.J.P."/>
            <person name="Mehta T."/>
            <person name="Montmayeur A."/>
            <person name="Murphy C."/>
            <person name="Neiman D."/>
            <person name="Pearson M."/>
            <person name="Priest M."/>
            <person name="Roberts A."/>
            <person name="Saif S."/>
            <person name="Shea T."/>
            <person name="Shenoy N."/>
            <person name="Sisk P."/>
            <person name="Stolte C."/>
            <person name="Sykes S."/>
            <person name="Yandava C."/>
            <person name="Wortman J."/>
            <person name="Nusbaum C."/>
            <person name="Birren B."/>
        </authorList>
    </citation>
    <scope>NUCLEOTIDE SEQUENCE</scope>
    <source>
        <strain evidence="2">ATCC 64411</strain>
    </source>
</reference>